<dbReference type="Pfam" id="PF00361">
    <property type="entry name" value="Proton_antipo_M"/>
    <property type="match status" value="1"/>
</dbReference>
<dbReference type="EMBL" id="RJVI01000002">
    <property type="protein sequence ID" value="ROR32284.1"/>
    <property type="molecule type" value="Genomic_DNA"/>
</dbReference>
<dbReference type="HAMAP" id="MF_00445">
    <property type="entry name" value="NDH1_NuoN_1"/>
    <property type="match status" value="1"/>
</dbReference>
<dbReference type="InterPro" id="IPR001750">
    <property type="entry name" value="ND/Mrp_TM"/>
</dbReference>
<keyword evidence="5" id="KW-0520">NAD</keyword>
<feature type="transmembrane region" description="Helical" evidence="5">
    <location>
        <begin position="77"/>
        <end position="93"/>
    </location>
</feature>
<evidence type="ECO:0000256" key="3">
    <source>
        <dbReference type="ARBA" id="ARBA00022989"/>
    </source>
</evidence>
<evidence type="ECO:0000256" key="2">
    <source>
        <dbReference type="ARBA" id="ARBA00022692"/>
    </source>
</evidence>
<evidence type="ECO:0000313" key="9">
    <source>
        <dbReference type="Proteomes" id="UP000276634"/>
    </source>
</evidence>
<organism evidence="8 9">
    <name type="scientific">Inmirania thermothiophila</name>
    <dbReference type="NCBI Taxonomy" id="1750597"/>
    <lineage>
        <taxon>Bacteria</taxon>
        <taxon>Pseudomonadati</taxon>
        <taxon>Pseudomonadota</taxon>
        <taxon>Gammaproteobacteria</taxon>
        <taxon>Chromatiales</taxon>
        <taxon>Ectothiorhodospiraceae</taxon>
        <taxon>Inmirania</taxon>
    </lineage>
</organism>
<feature type="transmembrane region" description="Helical" evidence="5">
    <location>
        <begin position="161"/>
        <end position="183"/>
    </location>
</feature>
<comment type="subcellular location">
    <subcellularLocation>
        <location evidence="5">Cell membrane</location>
        <topology evidence="5">Multi-pass membrane protein</topology>
    </subcellularLocation>
    <subcellularLocation>
        <location evidence="1">Endomembrane system</location>
        <topology evidence="1">Multi-pass membrane protein</topology>
    </subcellularLocation>
    <subcellularLocation>
        <location evidence="6">Membrane</location>
        <topology evidence="6">Multi-pass membrane protein</topology>
    </subcellularLocation>
</comment>
<comment type="caution">
    <text evidence="8">The sequence shown here is derived from an EMBL/GenBank/DDBJ whole genome shotgun (WGS) entry which is preliminary data.</text>
</comment>
<dbReference type="EC" id="7.1.1.-" evidence="5"/>
<keyword evidence="5" id="KW-0813">Transport</keyword>
<keyword evidence="5" id="KW-0830">Ubiquinone</keyword>
<keyword evidence="2 5" id="KW-0812">Transmembrane</keyword>
<name>A0A3N1Y0A7_9GAMM</name>
<feature type="transmembrane region" description="Helical" evidence="5">
    <location>
        <begin position="37"/>
        <end position="57"/>
    </location>
</feature>
<comment type="similarity">
    <text evidence="5">Belongs to the complex I subunit 2 family.</text>
</comment>
<evidence type="ECO:0000256" key="6">
    <source>
        <dbReference type="RuleBase" id="RU000320"/>
    </source>
</evidence>
<dbReference type="NCBIfam" id="TIGR01770">
    <property type="entry name" value="NDH_I_N"/>
    <property type="match status" value="1"/>
</dbReference>
<feature type="transmembrane region" description="Helical" evidence="5">
    <location>
        <begin position="239"/>
        <end position="260"/>
    </location>
</feature>
<feature type="transmembrane region" description="Helical" evidence="5">
    <location>
        <begin position="368"/>
        <end position="391"/>
    </location>
</feature>
<dbReference type="NCBIfam" id="NF004442">
    <property type="entry name" value="PRK05777.1-5"/>
    <property type="match status" value="1"/>
</dbReference>
<dbReference type="GO" id="GO:0048038">
    <property type="term" value="F:quinone binding"/>
    <property type="evidence" value="ECO:0007669"/>
    <property type="project" value="UniProtKB-KW"/>
</dbReference>
<protein>
    <recommendedName>
        <fullName evidence="5">NADH-quinone oxidoreductase subunit N</fullName>
        <ecNumber evidence="5">7.1.1.-</ecNumber>
    </recommendedName>
    <alternativeName>
        <fullName evidence="5">NADH dehydrogenase I subunit N</fullName>
    </alternativeName>
    <alternativeName>
        <fullName evidence="5">NDH-1 subunit N</fullName>
    </alternativeName>
</protein>
<keyword evidence="5" id="KW-0874">Quinone</keyword>
<comment type="function">
    <text evidence="5">NDH-1 shuttles electrons from NADH, via FMN and iron-sulfur (Fe-S) centers, to quinones in the respiratory chain. The immediate electron acceptor for the enzyme in this species is believed to be ubiquinone. Couples the redox reaction to proton translocation (for every two electrons transferred, four hydrogen ions are translocated across the cytoplasmic membrane), and thus conserves the redox energy in a proton gradient.</text>
</comment>
<evidence type="ECO:0000256" key="1">
    <source>
        <dbReference type="ARBA" id="ARBA00004127"/>
    </source>
</evidence>
<gene>
    <name evidence="5" type="primary">nuoN</name>
    <name evidence="8" type="ORF">EDC57_1482</name>
</gene>
<dbReference type="GO" id="GO:0050136">
    <property type="term" value="F:NADH dehydrogenase (quinone) (non-electrogenic) activity"/>
    <property type="evidence" value="ECO:0007669"/>
    <property type="project" value="UniProtKB-UniRule"/>
</dbReference>
<dbReference type="RefSeq" id="WP_123401243.1">
    <property type="nucleotide sequence ID" value="NZ_RJVI01000002.1"/>
</dbReference>
<dbReference type="GO" id="GO:0005886">
    <property type="term" value="C:plasma membrane"/>
    <property type="evidence" value="ECO:0007669"/>
    <property type="project" value="UniProtKB-SubCell"/>
</dbReference>
<dbReference type="PANTHER" id="PTHR22773">
    <property type="entry name" value="NADH DEHYDROGENASE"/>
    <property type="match status" value="1"/>
</dbReference>
<dbReference type="Proteomes" id="UP000276634">
    <property type="component" value="Unassembled WGS sequence"/>
</dbReference>
<proteinExistence type="inferred from homology"/>
<comment type="subunit">
    <text evidence="5">NDH-1 is composed of 14 different subunits. Subunits NuoA, H, J, K, L, M, N constitute the membrane sector of the complex.</text>
</comment>
<feature type="transmembrane region" description="Helical" evidence="5">
    <location>
        <begin position="403"/>
        <end position="423"/>
    </location>
</feature>
<dbReference type="GO" id="GO:0012505">
    <property type="term" value="C:endomembrane system"/>
    <property type="evidence" value="ECO:0007669"/>
    <property type="project" value="UniProtKB-SubCell"/>
</dbReference>
<dbReference type="OrthoDB" id="9768329at2"/>
<dbReference type="AlphaFoldDB" id="A0A3N1Y0A7"/>
<keyword evidence="4 5" id="KW-0472">Membrane</keyword>
<feature type="transmembrane region" description="Helical" evidence="5">
    <location>
        <begin position="12"/>
        <end position="30"/>
    </location>
</feature>
<comment type="catalytic activity">
    <reaction evidence="5">
        <text>a quinone + NADH + 5 H(+)(in) = a quinol + NAD(+) + 4 H(+)(out)</text>
        <dbReference type="Rhea" id="RHEA:57888"/>
        <dbReference type="ChEBI" id="CHEBI:15378"/>
        <dbReference type="ChEBI" id="CHEBI:24646"/>
        <dbReference type="ChEBI" id="CHEBI:57540"/>
        <dbReference type="ChEBI" id="CHEBI:57945"/>
        <dbReference type="ChEBI" id="CHEBI:132124"/>
    </reaction>
</comment>
<feature type="transmembrane region" description="Helical" evidence="5">
    <location>
        <begin position="298"/>
        <end position="316"/>
    </location>
</feature>
<feature type="transmembrane region" description="Helical" evidence="5">
    <location>
        <begin position="272"/>
        <end position="291"/>
    </location>
</feature>
<feature type="transmembrane region" description="Helical" evidence="5">
    <location>
        <begin position="456"/>
        <end position="477"/>
    </location>
</feature>
<dbReference type="InterPro" id="IPR010096">
    <property type="entry name" value="NADH-Q_OxRdtase_suN/2"/>
</dbReference>
<evidence type="ECO:0000256" key="5">
    <source>
        <dbReference type="HAMAP-Rule" id="MF_00445"/>
    </source>
</evidence>
<feature type="transmembrane region" description="Helical" evidence="5">
    <location>
        <begin position="322"/>
        <end position="347"/>
    </location>
</feature>
<evidence type="ECO:0000313" key="8">
    <source>
        <dbReference type="EMBL" id="ROR32284.1"/>
    </source>
</evidence>
<evidence type="ECO:0000259" key="7">
    <source>
        <dbReference type="Pfam" id="PF00361"/>
    </source>
</evidence>
<sequence length="479" mass="50574">MAFQIPDLAPAAPEIFVLAMACVTLMAEVYRRGTGQGPAYLLAQITLLGALLLTVQGGDARTVTFSGHFVRDAMGDALKVAAYVVTAGAFLYARDYLARRELLKGEFYVLGLFGVLGMMVMISGQSFLALYLGLELLSLCLYAMVAFARDDAAASEAAMKYFVLGAIASGMLLYGMSMIYGATGSLELAEVARRIAAGEGDTVLAFGLAFVLVGLAFKFGAVPFHMWIPDVYHGAPTAVTLYLGSAPKLAAFAMTVRILVEGLGDMLPQWQQMLVILSVLSMAVGNVVAIAQTNLKRMLAYSTISHVGFILLGILAGSRVGYAAAMFYTVTYALMAAAAFGIITLLARKGFEADRIDDFKGLNARSPWVAALTLLVMFSLAGVPPLVGFYAKLTVLRAVIDAGMLWLAVVAVLFSVVGAFYYLRVVKVMYFDAPEGEETGPVQAAGDARLLVSANALALLVLGIVPGGLMGVCLAAFGG</sequence>
<evidence type="ECO:0000256" key="4">
    <source>
        <dbReference type="ARBA" id="ARBA00023136"/>
    </source>
</evidence>
<feature type="transmembrane region" description="Helical" evidence="5">
    <location>
        <begin position="203"/>
        <end position="227"/>
    </location>
</feature>
<dbReference type="GO" id="GO:0008137">
    <property type="term" value="F:NADH dehydrogenase (ubiquinone) activity"/>
    <property type="evidence" value="ECO:0007669"/>
    <property type="project" value="InterPro"/>
</dbReference>
<feature type="transmembrane region" description="Helical" evidence="5">
    <location>
        <begin position="128"/>
        <end position="149"/>
    </location>
</feature>
<keyword evidence="5" id="KW-1003">Cell membrane</keyword>
<keyword evidence="3 5" id="KW-1133">Transmembrane helix</keyword>
<dbReference type="GO" id="GO:0042773">
    <property type="term" value="P:ATP synthesis coupled electron transport"/>
    <property type="evidence" value="ECO:0007669"/>
    <property type="project" value="InterPro"/>
</dbReference>
<accession>A0A3N1Y0A7</accession>
<feature type="transmembrane region" description="Helical" evidence="5">
    <location>
        <begin position="105"/>
        <end position="122"/>
    </location>
</feature>
<keyword evidence="5" id="KW-1278">Translocase</keyword>
<feature type="domain" description="NADH:quinone oxidoreductase/Mrp antiporter transmembrane" evidence="7">
    <location>
        <begin position="126"/>
        <end position="416"/>
    </location>
</feature>
<reference evidence="8 9" key="1">
    <citation type="submission" date="2018-11" db="EMBL/GenBank/DDBJ databases">
        <title>Genomic Encyclopedia of Type Strains, Phase IV (KMG-IV): sequencing the most valuable type-strain genomes for metagenomic binning, comparative biology and taxonomic classification.</title>
        <authorList>
            <person name="Goeker M."/>
        </authorList>
    </citation>
    <scope>NUCLEOTIDE SEQUENCE [LARGE SCALE GENOMIC DNA]</scope>
    <source>
        <strain evidence="8 9">DSM 100275</strain>
    </source>
</reference>
<keyword evidence="9" id="KW-1185">Reference proteome</keyword>